<proteinExistence type="predicted"/>
<dbReference type="Proteomes" id="UP000237811">
    <property type="component" value="Unassembled WGS sequence"/>
</dbReference>
<sequence length="62" mass="6912">MVFGFLSGGGTDSFGVRGRAQYRQRRRTGDATWRAGRLPMQDYPLPAACRQSTICCASRKKN</sequence>
<feature type="region of interest" description="Disordered" evidence="1">
    <location>
        <begin position="1"/>
        <end position="31"/>
    </location>
</feature>
<evidence type="ECO:0000256" key="1">
    <source>
        <dbReference type="SAM" id="MobiDB-lite"/>
    </source>
</evidence>
<feature type="compositionally biased region" description="Gly residues" evidence="1">
    <location>
        <begin position="1"/>
        <end position="12"/>
    </location>
</feature>
<protein>
    <submittedName>
        <fullName evidence="2">Uncharacterized protein</fullName>
    </submittedName>
</protein>
<dbReference type="AlphaFoldDB" id="A0AB37B1J7"/>
<evidence type="ECO:0000313" key="3">
    <source>
        <dbReference type="Proteomes" id="UP000237811"/>
    </source>
</evidence>
<organism evidence="2 3">
    <name type="scientific">Burkholderia multivorans</name>
    <dbReference type="NCBI Taxonomy" id="87883"/>
    <lineage>
        <taxon>Bacteria</taxon>
        <taxon>Pseudomonadati</taxon>
        <taxon>Pseudomonadota</taxon>
        <taxon>Betaproteobacteria</taxon>
        <taxon>Burkholderiales</taxon>
        <taxon>Burkholderiaceae</taxon>
        <taxon>Burkholderia</taxon>
        <taxon>Burkholderia cepacia complex</taxon>
    </lineage>
</organism>
<dbReference type="EMBL" id="PVFR01000017">
    <property type="protein sequence ID" value="PRE53112.1"/>
    <property type="molecule type" value="Genomic_DNA"/>
</dbReference>
<gene>
    <name evidence="2" type="ORF">C6P99_06595</name>
</gene>
<reference evidence="2 3" key="1">
    <citation type="submission" date="2018-03" db="EMBL/GenBank/DDBJ databases">
        <authorList>
            <person name="Nguyen K."/>
            <person name="Fouts D."/>
            <person name="Sutton G."/>
        </authorList>
    </citation>
    <scope>NUCLEOTIDE SEQUENCE [LARGE SCALE GENOMIC DNA]</scope>
    <source>
        <strain evidence="2 3">AU14328</strain>
    </source>
</reference>
<dbReference type="RefSeq" id="WP_105776317.1">
    <property type="nucleotide sequence ID" value="NZ_JAHPOL010000009.1"/>
</dbReference>
<comment type="caution">
    <text evidence="2">The sequence shown here is derived from an EMBL/GenBank/DDBJ whole genome shotgun (WGS) entry which is preliminary data.</text>
</comment>
<accession>A0AB37B1J7</accession>
<evidence type="ECO:0000313" key="2">
    <source>
        <dbReference type="EMBL" id="PRE53112.1"/>
    </source>
</evidence>
<name>A0AB37B1J7_9BURK</name>